<name>A0A6A6V2L6_9PLEO</name>
<reference evidence="3" key="1">
    <citation type="journal article" date="2020" name="Stud. Mycol.">
        <title>101 Dothideomycetes genomes: a test case for predicting lifestyles and emergence of pathogens.</title>
        <authorList>
            <person name="Haridas S."/>
            <person name="Albert R."/>
            <person name="Binder M."/>
            <person name="Bloem J."/>
            <person name="Labutti K."/>
            <person name="Salamov A."/>
            <person name="Andreopoulos B."/>
            <person name="Baker S."/>
            <person name="Barry K."/>
            <person name="Bills G."/>
            <person name="Bluhm B."/>
            <person name="Cannon C."/>
            <person name="Castanera R."/>
            <person name="Culley D."/>
            <person name="Daum C."/>
            <person name="Ezra D."/>
            <person name="Gonzalez J."/>
            <person name="Henrissat B."/>
            <person name="Kuo A."/>
            <person name="Liang C."/>
            <person name="Lipzen A."/>
            <person name="Lutzoni F."/>
            <person name="Magnuson J."/>
            <person name="Mondo S."/>
            <person name="Nolan M."/>
            <person name="Ohm R."/>
            <person name="Pangilinan J."/>
            <person name="Park H.-J."/>
            <person name="Ramirez L."/>
            <person name="Alfaro M."/>
            <person name="Sun H."/>
            <person name="Tritt A."/>
            <person name="Yoshinaga Y."/>
            <person name="Zwiers L.-H."/>
            <person name="Turgeon B."/>
            <person name="Goodwin S."/>
            <person name="Spatafora J."/>
            <person name="Crous P."/>
            <person name="Grigoriev I."/>
        </authorList>
    </citation>
    <scope>NUCLEOTIDE SEQUENCE</scope>
    <source>
        <strain evidence="3">CBS 119925</strain>
    </source>
</reference>
<dbReference type="PANTHER" id="PTHR28244">
    <property type="entry name" value="RNA POLYMERASE I-SPECIFIC TRANSCRIPTION INITIATION FACTOR RRN11"/>
    <property type="match status" value="1"/>
</dbReference>
<evidence type="ECO:0000313" key="3">
    <source>
        <dbReference type="EMBL" id="KAF2743447.1"/>
    </source>
</evidence>
<proteinExistence type="predicted"/>
<dbReference type="GO" id="GO:0001164">
    <property type="term" value="F:RNA polymerase I core promoter sequence-specific DNA binding"/>
    <property type="evidence" value="ECO:0007669"/>
    <property type="project" value="TreeGrafter"/>
</dbReference>
<feature type="compositionally biased region" description="Polar residues" evidence="1">
    <location>
        <begin position="264"/>
        <end position="282"/>
    </location>
</feature>
<dbReference type="AlphaFoldDB" id="A0A6A6V2L6"/>
<sequence>MNEFVKAQGGANSRAQIAAKLRVKNTDLPGKNGHSQQQPQMGRINTQHNGLPARGSGQRGFHKPTFDDTDTGSIDTTIADDSRNVNNHNDHHNQNNHLGNHDNSNEDHEEYGDDDFEGVDDGEYEQQEDNSAQLSLDSYPLDKVPPELEGVVSGLVSGLLSQQQGQSERGSHFQQGMQFENTSYPDTTDGGFDEKDQELYDEHEEEGDEQGYDSPSLNRKQAHPTTQSHILTHQPVPQRANQPSIFQQGNQIREATRTPRNKTAPVSQPVQRQSSRPKSTTPGPYHPAPQERREIASLHDPRQANAGNSIHKPNKRGSGTRTPFEGTGASLSRPTTPAPTQPVSAPASKQQPASRRNSNKQTAQTLNMAPPATPIEDYDLTTLYQMSYEELKNEDFDHVPRKQPPVLSQDMLGKPLPDRLDHVMKGLAPDDQSKFFMSLPTAEWEEAGDWFLEKFQDIIGRTTQARQQKRKLARGFEGEVEKRHQHVAKKRRQVDQALQDMRSQGQNVLPRSPRPSKSPARH</sequence>
<dbReference type="EMBL" id="MU006597">
    <property type="protein sequence ID" value="KAF2743447.1"/>
    <property type="molecule type" value="Genomic_DNA"/>
</dbReference>
<feature type="domain" description="Extracellular mutant protein 11 C-terminal" evidence="2">
    <location>
        <begin position="377"/>
        <end position="509"/>
    </location>
</feature>
<dbReference type="Pfam" id="PF15463">
    <property type="entry name" value="ECM11"/>
    <property type="match status" value="1"/>
</dbReference>
<dbReference type="Proteomes" id="UP000799440">
    <property type="component" value="Unassembled WGS sequence"/>
</dbReference>
<feature type="compositionally biased region" description="Polar residues" evidence="1">
    <location>
        <begin position="341"/>
        <end position="367"/>
    </location>
</feature>
<protein>
    <recommendedName>
        <fullName evidence="2">Extracellular mutant protein 11 C-terminal domain-containing protein</fullName>
    </recommendedName>
</protein>
<feature type="compositionally biased region" description="Polar residues" evidence="1">
    <location>
        <begin position="33"/>
        <end position="49"/>
    </location>
</feature>
<dbReference type="GO" id="GO:0042790">
    <property type="term" value="P:nucleolar large rRNA transcription by RNA polymerase I"/>
    <property type="evidence" value="ECO:0007669"/>
    <property type="project" value="TreeGrafter"/>
</dbReference>
<feature type="region of interest" description="Disordered" evidence="1">
    <location>
        <begin position="1"/>
        <end position="142"/>
    </location>
</feature>
<feature type="compositionally biased region" description="Basic and acidic residues" evidence="1">
    <location>
        <begin position="80"/>
        <end position="106"/>
    </location>
</feature>
<evidence type="ECO:0000256" key="1">
    <source>
        <dbReference type="SAM" id="MobiDB-lite"/>
    </source>
</evidence>
<accession>A0A6A6V2L6</accession>
<gene>
    <name evidence="3" type="ORF">M011DRAFT_471390</name>
</gene>
<dbReference type="GO" id="GO:0070860">
    <property type="term" value="C:RNA polymerase I core factor complex"/>
    <property type="evidence" value="ECO:0007669"/>
    <property type="project" value="TreeGrafter"/>
</dbReference>
<dbReference type="InterPro" id="IPR029178">
    <property type="entry name" value="Ecm11_C"/>
</dbReference>
<dbReference type="GO" id="GO:0017025">
    <property type="term" value="F:TBP-class protein binding"/>
    <property type="evidence" value="ECO:0007669"/>
    <property type="project" value="TreeGrafter"/>
</dbReference>
<evidence type="ECO:0000259" key="2">
    <source>
        <dbReference type="Pfam" id="PF15463"/>
    </source>
</evidence>
<dbReference type="PANTHER" id="PTHR28244:SF3">
    <property type="entry name" value="EXTRACELLULAR MUTANT PROTEIN 11 C-TERMINAL DOMAIN-CONTAINING PROTEIN"/>
    <property type="match status" value="1"/>
</dbReference>
<feature type="compositionally biased region" description="Basic residues" evidence="1">
    <location>
        <begin position="483"/>
        <end position="492"/>
    </location>
</feature>
<feature type="compositionally biased region" description="Basic and acidic residues" evidence="1">
    <location>
        <begin position="289"/>
        <end position="302"/>
    </location>
</feature>
<feature type="compositionally biased region" description="Polar residues" evidence="1">
    <location>
        <begin position="239"/>
        <end position="253"/>
    </location>
</feature>
<keyword evidence="4" id="KW-1185">Reference proteome</keyword>
<feature type="compositionally biased region" description="Acidic residues" evidence="1">
    <location>
        <begin position="107"/>
        <end position="128"/>
    </location>
</feature>
<dbReference type="OrthoDB" id="5346740at2759"/>
<feature type="compositionally biased region" description="Acidic residues" evidence="1">
    <location>
        <begin position="201"/>
        <end position="211"/>
    </location>
</feature>
<dbReference type="InterPro" id="IPR053029">
    <property type="entry name" value="RNA_pol_I-specific_init_factor"/>
</dbReference>
<evidence type="ECO:0000313" key="4">
    <source>
        <dbReference type="Proteomes" id="UP000799440"/>
    </source>
</evidence>
<feature type="region of interest" description="Disordered" evidence="1">
    <location>
        <begin position="472"/>
        <end position="522"/>
    </location>
</feature>
<feature type="compositionally biased region" description="Polar residues" evidence="1">
    <location>
        <begin position="215"/>
        <end position="231"/>
    </location>
</feature>
<feature type="compositionally biased region" description="Polar residues" evidence="1">
    <location>
        <begin position="172"/>
        <end position="186"/>
    </location>
</feature>
<feature type="region of interest" description="Disordered" evidence="1">
    <location>
        <begin position="162"/>
        <end position="374"/>
    </location>
</feature>
<organism evidence="3 4">
    <name type="scientific">Sporormia fimetaria CBS 119925</name>
    <dbReference type="NCBI Taxonomy" id="1340428"/>
    <lineage>
        <taxon>Eukaryota</taxon>
        <taxon>Fungi</taxon>
        <taxon>Dikarya</taxon>
        <taxon>Ascomycota</taxon>
        <taxon>Pezizomycotina</taxon>
        <taxon>Dothideomycetes</taxon>
        <taxon>Pleosporomycetidae</taxon>
        <taxon>Pleosporales</taxon>
        <taxon>Sporormiaceae</taxon>
        <taxon>Sporormia</taxon>
    </lineage>
</organism>